<gene>
    <name evidence="2" type="ORF">GTA08_BOTSDO14282</name>
</gene>
<evidence type="ECO:0000256" key="1">
    <source>
        <dbReference type="SAM" id="Phobius"/>
    </source>
</evidence>
<dbReference type="PANTHER" id="PTHR11360:SF130">
    <property type="entry name" value="MAJOR FACILITATOR SUPERFAMILY (MFS) PROFILE DOMAIN-CONTAINING PROTEIN-RELATED"/>
    <property type="match status" value="1"/>
</dbReference>
<protein>
    <submittedName>
        <fullName evidence="2">Mfs monocarboxylate transporter protein</fullName>
    </submittedName>
</protein>
<feature type="transmembrane region" description="Helical" evidence="1">
    <location>
        <begin position="158"/>
        <end position="174"/>
    </location>
</feature>
<dbReference type="EMBL" id="WWBZ02000070">
    <property type="protein sequence ID" value="KAF4302625.1"/>
    <property type="molecule type" value="Genomic_DNA"/>
</dbReference>
<dbReference type="Proteomes" id="UP000572817">
    <property type="component" value="Unassembled WGS sequence"/>
</dbReference>
<sequence length="261" mass="29233">MDIVPVAEPGPAREILEEEEKDGIEPVRTVKTQSLELRRSASRPTNALQRFITPSTFRDEPPPDGGLKAWLQVVAGHLTLICVWGYLNSWGLFQAYYVSEYNLPASTVSWVVSIQIFMINLLASFSGRLFDAGYYRPTVLCGMILEVFAIMMTSVFRVMGFIVLALYAVVLSLARTRINPRASGPFLDLQSFKELSYSLFTVGTFLMLWSVYNAFFYVNSYAHDVIHVPSSNSLTLLYLMNGVSVAGRILPGFSRIDSSDR</sequence>
<dbReference type="SUPFAM" id="SSF103473">
    <property type="entry name" value="MFS general substrate transporter"/>
    <property type="match status" value="1"/>
</dbReference>
<evidence type="ECO:0000313" key="2">
    <source>
        <dbReference type="EMBL" id="KAF4302625.1"/>
    </source>
</evidence>
<dbReference type="OrthoDB" id="6499973at2759"/>
<comment type="caution">
    <text evidence="2">The sequence shown here is derived from an EMBL/GenBank/DDBJ whole genome shotgun (WGS) entry which is preliminary data.</text>
</comment>
<feature type="transmembrane region" description="Helical" evidence="1">
    <location>
        <begin position="235"/>
        <end position="253"/>
    </location>
</feature>
<feature type="transmembrane region" description="Helical" evidence="1">
    <location>
        <begin position="195"/>
        <end position="215"/>
    </location>
</feature>
<dbReference type="AlphaFoldDB" id="A0A8H4IK90"/>
<dbReference type="InterPro" id="IPR050327">
    <property type="entry name" value="Proton-linked_MCT"/>
</dbReference>
<keyword evidence="1" id="KW-0472">Membrane</keyword>
<feature type="transmembrane region" description="Helical" evidence="1">
    <location>
        <begin position="107"/>
        <end position="127"/>
    </location>
</feature>
<dbReference type="InterPro" id="IPR036259">
    <property type="entry name" value="MFS_trans_sf"/>
</dbReference>
<feature type="transmembrane region" description="Helical" evidence="1">
    <location>
        <begin position="69"/>
        <end position="87"/>
    </location>
</feature>
<accession>A0A8H4IK90</accession>
<keyword evidence="1" id="KW-0812">Transmembrane</keyword>
<organism evidence="2 3">
    <name type="scientific">Botryosphaeria dothidea</name>
    <dbReference type="NCBI Taxonomy" id="55169"/>
    <lineage>
        <taxon>Eukaryota</taxon>
        <taxon>Fungi</taxon>
        <taxon>Dikarya</taxon>
        <taxon>Ascomycota</taxon>
        <taxon>Pezizomycotina</taxon>
        <taxon>Dothideomycetes</taxon>
        <taxon>Dothideomycetes incertae sedis</taxon>
        <taxon>Botryosphaeriales</taxon>
        <taxon>Botryosphaeriaceae</taxon>
        <taxon>Botryosphaeria</taxon>
    </lineage>
</organism>
<evidence type="ECO:0000313" key="3">
    <source>
        <dbReference type="Proteomes" id="UP000572817"/>
    </source>
</evidence>
<dbReference type="PANTHER" id="PTHR11360">
    <property type="entry name" value="MONOCARBOXYLATE TRANSPORTER"/>
    <property type="match status" value="1"/>
</dbReference>
<name>A0A8H4IK90_9PEZI</name>
<reference evidence="2" key="1">
    <citation type="submission" date="2020-04" db="EMBL/GenBank/DDBJ databases">
        <title>Genome Assembly and Annotation of Botryosphaeria dothidea sdau 11-99, a Latent Pathogen of Apple Fruit Ring Rot in China.</title>
        <authorList>
            <person name="Yu C."/>
            <person name="Diao Y."/>
            <person name="Lu Q."/>
            <person name="Zhao J."/>
            <person name="Cui S."/>
            <person name="Peng C."/>
            <person name="He B."/>
            <person name="Liu H."/>
        </authorList>
    </citation>
    <scope>NUCLEOTIDE SEQUENCE [LARGE SCALE GENOMIC DNA]</scope>
    <source>
        <strain evidence="2">Sdau11-99</strain>
    </source>
</reference>
<proteinExistence type="predicted"/>
<keyword evidence="1" id="KW-1133">Transmembrane helix</keyword>
<keyword evidence="3" id="KW-1185">Reference proteome</keyword>